<reference evidence="5" key="1">
    <citation type="submission" date="2021-02" db="EMBL/GenBank/DDBJ databases">
        <title>The CRISPR/cas machinery reduction and long-range gene transfer in the hot spring cyanobacterium Synechococcus.</title>
        <authorList>
            <person name="Dvorak P."/>
            <person name="Jahodarova E."/>
            <person name="Hasler P."/>
            <person name="Poulickova A."/>
        </authorList>
    </citation>
    <scope>NUCLEOTIDE SEQUENCE</scope>
    <source>
        <strain evidence="5">Rupite</strain>
    </source>
</reference>
<evidence type="ECO:0000256" key="2">
    <source>
        <dbReference type="ARBA" id="ARBA00022723"/>
    </source>
</evidence>
<evidence type="ECO:0000313" key="6">
    <source>
        <dbReference type="Proteomes" id="UP000830835"/>
    </source>
</evidence>
<evidence type="ECO:0000256" key="4">
    <source>
        <dbReference type="SAM" id="SignalP"/>
    </source>
</evidence>
<dbReference type="PANTHER" id="PTHR30632:SF0">
    <property type="entry name" value="SULFATE-BINDING PROTEIN"/>
    <property type="match status" value="1"/>
</dbReference>
<keyword evidence="2" id="KW-0479">Metal-binding</keyword>
<evidence type="ECO:0000256" key="1">
    <source>
        <dbReference type="ARBA" id="ARBA00009175"/>
    </source>
</evidence>
<name>A0ABT0C868_THEVL</name>
<keyword evidence="6" id="KW-1185">Reference proteome</keyword>
<dbReference type="Pfam" id="PF13531">
    <property type="entry name" value="SBP_bac_11"/>
    <property type="match status" value="1"/>
</dbReference>
<dbReference type="Proteomes" id="UP000830835">
    <property type="component" value="Unassembled WGS sequence"/>
</dbReference>
<evidence type="ECO:0000256" key="3">
    <source>
        <dbReference type="ARBA" id="ARBA00022729"/>
    </source>
</evidence>
<gene>
    <name evidence="5" type="primary">modA</name>
    <name evidence="5" type="ORF">JX360_03110</name>
</gene>
<protein>
    <submittedName>
        <fullName evidence="5">Molybdate ABC transporter substrate-binding protein</fullName>
    </submittedName>
</protein>
<proteinExistence type="inferred from homology"/>
<dbReference type="EMBL" id="JAFIRA010000004">
    <property type="protein sequence ID" value="MCJ2541904.1"/>
    <property type="molecule type" value="Genomic_DNA"/>
</dbReference>
<keyword evidence="3 4" id="KW-0732">Signal</keyword>
<dbReference type="SUPFAM" id="SSF53850">
    <property type="entry name" value="Periplasmic binding protein-like II"/>
    <property type="match status" value="1"/>
</dbReference>
<comment type="caution">
    <text evidence="5">The sequence shown here is derived from an EMBL/GenBank/DDBJ whole genome shotgun (WGS) entry which is preliminary data.</text>
</comment>
<organism evidence="5 6">
    <name type="scientific">Thermostichus vulcanus str. 'Rupite'</name>
    <dbReference type="NCBI Taxonomy" id="2813851"/>
    <lineage>
        <taxon>Bacteria</taxon>
        <taxon>Bacillati</taxon>
        <taxon>Cyanobacteriota</taxon>
        <taxon>Cyanophyceae</taxon>
        <taxon>Thermostichales</taxon>
        <taxon>Thermostichaceae</taxon>
        <taxon>Thermostichus</taxon>
    </lineage>
</organism>
<dbReference type="PANTHER" id="PTHR30632">
    <property type="entry name" value="MOLYBDATE-BINDING PERIPLASMIC PROTEIN"/>
    <property type="match status" value="1"/>
</dbReference>
<dbReference type="PIRSF" id="PIRSF004846">
    <property type="entry name" value="ModA"/>
    <property type="match status" value="1"/>
</dbReference>
<dbReference type="InterPro" id="IPR005950">
    <property type="entry name" value="ModA"/>
</dbReference>
<feature type="chain" id="PRO_5045326127" evidence="4">
    <location>
        <begin position="20"/>
        <end position="257"/>
    </location>
</feature>
<dbReference type="Gene3D" id="3.40.190.10">
    <property type="entry name" value="Periplasmic binding protein-like II"/>
    <property type="match status" value="2"/>
</dbReference>
<feature type="signal peptide" evidence="4">
    <location>
        <begin position="1"/>
        <end position="19"/>
    </location>
</feature>
<sequence length="257" mass="27686">MRRRTALLFTCLFTGILTAAALFLAGDPTPAQSQSILVGAAVSLQPALTEIDALFKAAHPDIQIEYNFANSGFIQQQVEQGAPVDVVFLAAASFMNSLEEQNLLVAGSRRDLLSNRMALIVPADSDATIEDFAGLTADEIQILSIGDLQAMPAGRYAEEILTEVGVFEELRPKMVFASTVREILTAVEQGNADAGILFTSDAQLSDQVRVVATADPLTPIVYPAALVRDTPAARAYLEFLTTEEAEAVFLEYGFIRL</sequence>
<dbReference type="InterPro" id="IPR050682">
    <property type="entry name" value="ModA/WtpA"/>
</dbReference>
<dbReference type="RefSeq" id="WP_244349111.1">
    <property type="nucleotide sequence ID" value="NZ_JAFIRA010000004.1"/>
</dbReference>
<dbReference type="NCBIfam" id="TIGR01256">
    <property type="entry name" value="modA"/>
    <property type="match status" value="1"/>
</dbReference>
<accession>A0ABT0C868</accession>
<evidence type="ECO:0000313" key="5">
    <source>
        <dbReference type="EMBL" id="MCJ2541904.1"/>
    </source>
</evidence>
<comment type="similarity">
    <text evidence="1">Belongs to the bacterial solute-binding protein ModA family.</text>
</comment>